<gene>
    <name evidence="1" type="ORF">H0E87_004413</name>
</gene>
<organism evidence="1 2">
    <name type="scientific">Populus deltoides</name>
    <name type="common">Eastern poplar</name>
    <name type="synonym">Eastern cottonwood</name>
    <dbReference type="NCBI Taxonomy" id="3696"/>
    <lineage>
        <taxon>Eukaryota</taxon>
        <taxon>Viridiplantae</taxon>
        <taxon>Streptophyta</taxon>
        <taxon>Embryophyta</taxon>
        <taxon>Tracheophyta</taxon>
        <taxon>Spermatophyta</taxon>
        <taxon>Magnoliopsida</taxon>
        <taxon>eudicotyledons</taxon>
        <taxon>Gunneridae</taxon>
        <taxon>Pentapetalae</taxon>
        <taxon>rosids</taxon>
        <taxon>fabids</taxon>
        <taxon>Malpighiales</taxon>
        <taxon>Salicaceae</taxon>
        <taxon>Saliceae</taxon>
        <taxon>Populus</taxon>
    </lineage>
</organism>
<protein>
    <submittedName>
        <fullName evidence="1">Uncharacterized protein</fullName>
    </submittedName>
</protein>
<name>A0A8T2ZF64_POPDE</name>
<dbReference type="AlphaFoldDB" id="A0A8T2ZF64"/>
<comment type="caution">
    <text evidence="1">The sequence shown here is derived from an EMBL/GenBank/DDBJ whole genome shotgun (WGS) entry which is preliminary data.</text>
</comment>
<sequence>MSGANLLQPMWAYKPSSTHFSRLVVFFLQLPLHTETPPEEISCQEGGKILFEMGRLNKKKGSCQKLQSCPCGHFVILSNSRALRFLSIEFFCPLDAVSPLQID</sequence>
<evidence type="ECO:0000313" key="2">
    <source>
        <dbReference type="Proteomes" id="UP000807159"/>
    </source>
</evidence>
<reference evidence="1" key="1">
    <citation type="journal article" date="2021" name="J. Hered.">
        <title>Genome Assembly of Salicaceae Populus deltoides (Eastern Cottonwood) I-69 Based on Nanopore Sequencing and Hi-C Technologies.</title>
        <authorList>
            <person name="Bai S."/>
            <person name="Wu H."/>
            <person name="Zhang J."/>
            <person name="Pan Z."/>
            <person name="Zhao W."/>
            <person name="Li Z."/>
            <person name="Tong C."/>
        </authorList>
    </citation>
    <scope>NUCLEOTIDE SEQUENCE</scope>
    <source>
        <tissue evidence="1">Leaf</tissue>
    </source>
</reference>
<evidence type="ECO:0000313" key="1">
    <source>
        <dbReference type="EMBL" id="KAH8515985.1"/>
    </source>
</evidence>
<accession>A0A8T2ZF64</accession>
<keyword evidence="2" id="KW-1185">Reference proteome</keyword>
<proteinExistence type="predicted"/>
<dbReference type="Proteomes" id="UP000807159">
    <property type="component" value="Chromosome 2"/>
</dbReference>
<dbReference type="EMBL" id="JACEGQ020000002">
    <property type="protein sequence ID" value="KAH8515985.1"/>
    <property type="molecule type" value="Genomic_DNA"/>
</dbReference>